<keyword evidence="2" id="KW-1185">Reference proteome</keyword>
<gene>
    <name evidence="1" type="ORF">BDP27DRAFT_1435079</name>
</gene>
<evidence type="ECO:0000313" key="1">
    <source>
        <dbReference type="EMBL" id="KAF9041157.1"/>
    </source>
</evidence>
<dbReference type="AlphaFoldDB" id="A0A9P5P805"/>
<accession>A0A9P5P805</accession>
<dbReference type="OrthoDB" id="3017535at2759"/>
<sequence>MKLNALGIEAWLSASHFPEPFPCSRPVTWFDEKTTTTHIRTSVILPSQGLNGSDYMVHWRISDSILKSLWCLVISTKPVSLEAKVEARLYMSHLIPSTQERSTIDLHGNPLKLLQPYVVPESSSMGSIRLLLFRLTNVNITRLPHGPEVASDIRVYVEDEHYPWIVFEFNFERRIESE</sequence>
<proteinExistence type="predicted"/>
<comment type="caution">
    <text evidence="1">The sequence shown here is derived from an EMBL/GenBank/DDBJ whole genome shotgun (WGS) entry which is preliminary data.</text>
</comment>
<evidence type="ECO:0000313" key="2">
    <source>
        <dbReference type="Proteomes" id="UP000772434"/>
    </source>
</evidence>
<protein>
    <submittedName>
        <fullName evidence="1">Uncharacterized protein</fullName>
    </submittedName>
</protein>
<name>A0A9P5P805_9AGAR</name>
<dbReference type="EMBL" id="JADNRY010000553">
    <property type="protein sequence ID" value="KAF9041157.1"/>
    <property type="molecule type" value="Genomic_DNA"/>
</dbReference>
<dbReference type="Proteomes" id="UP000772434">
    <property type="component" value="Unassembled WGS sequence"/>
</dbReference>
<organism evidence="1 2">
    <name type="scientific">Rhodocollybia butyracea</name>
    <dbReference type="NCBI Taxonomy" id="206335"/>
    <lineage>
        <taxon>Eukaryota</taxon>
        <taxon>Fungi</taxon>
        <taxon>Dikarya</taxon>
        <taxon>Basidiomycota</taxon>
        <taxon>Agaricomycotina</taxon>
        <taxon>Agaricomycetes</taxon>
        <taxon>Agaricomycetidae</taxon>
        <taxon>Agaricales</taxon>
        <taxon>Marasmiineae</taxon>
        <taxon>Omphalotaceae</taxon>
        <taxon>Rhodocollybia</taxon>
    </lineage>
</organism>
<reference evidence="1" key="1">
    <citation type="submission" date="2020-11" db="EMBL/GenBank/DDBJ databases">
        <authorList>
            <consortium name="DOE Joint Genome Institute"/>
            <person name="Ahrendt S."/>
            <person name="Riley R."/>
            <person name="Andreopoulos W."/>
            <person name="Labutti K."/>
            <person name="Pangilinan J."/>
            <person name="Ruiz-Duenas F.J."/>
            <person name="Barrasa J.M."/>
            <person name="Sanchez-Garcia M."/>
            <person name="Camarero S."/>
            <person name="Miyauchi S."/>
            <person name="Serrano A."/>
            <person name="Linde D."/>
            <person name="Babiker R."/>
            <person name="Drula E."/>
            <person name="Ayuso-Fernandez I."/>
            <person name="Pacheco R."/>
            <person name="Padilla G."/>
            <person name="Ferreira P."/>
            <person name="Barriuso J."/>
            <person name="Kellner H."/>
            <person name="Castanera R."/>
            <person name="Alfaro M."/>
            <person name="Ramirez L."/>
            <person name="Pisabarro A.G."/>
            <person name="Kuo A."/>
            <person name="Tritt A."/>
            <person name="Lipzen A."/>
            <person name="He G."/>
            <person name="Yan M."/>
            <person name="Ng V."/>
            <person name="Cullen D."/>
            <person name="Martin F."/>
            <person name="Rosso M.-N."/>
            <person name="Henrissat B."/>
            <person name="Hibbett D."/>
            <person name="Martinez A.T."/>
            <person name="Grigoriev I.V."/>
        </authorList>
    </citation>
    <scope>NUCLEOTIDE SEQUENCE</scope>
    <source>
        <strain evidence="1">AH 40177</strain>
    </source>
</reference>